<dbReference type="InterPro" id="IPR032018">
    <property type="entry name" value="LppA/LppB/LprP"/>
</dbReference>
<evidence type="ECO:0000256" key="3">
    <source>
        <dbReference type="ARBA" id="ARBA00022729"/>
    </source>
</evidence>
<dbReference type="Gene3D" id="3.30.2030.20">
    <property type="match status" value="1"/>
</dbReference>
<evidence type="ECO:0000256" key="1">
    <source>
        <dbReference type="ARBA" id="ARBA00004193"/>
    </source>
</evidence>
<gene>
    <name evidence="8" type="ORF">MSAR_01510</name>
</gene>
<evidence type="ECO:0000256" key="6">
    <source>
        <dbReference type="ARBA" id="ARBA00023288"/>
    </source>
</evidence>
<dbReference type="EMBL" id="AP022595">
    <property type="protein sequence ID" value="BBY57015.1"/>
    <property type="molecule type" value="Genomic_DNA"/>
</dbReference>
<dbReference type="AlphaFoldDB" id="A0A7I7SLX8"/>
<dbReference type="RefSeq" id="WP_163694395.1">
    <property type="nucleotide sequence ID" value="NZ_AP022595.1"/>
</dbReference>
<reference evidence="8 9" key="1">
    <citation type="journal article" date="2019" name="Emerg. Microbes Infect.">
        <title>Comprehensive subspecies identification of 175 nontuberculous mycobacteria species based on 7547 genomic profiles.</title>
        <authorList>
            <person name="Matsumoto Y."/>
            <person name="Kinjo T."/>
            <person name="Motooka D."/>
            <person name="Nabeya D."/>
            <person name="Jung N."/>
            <person name="Uechi K."/>
            <person name="Horii T."/>
            <person name="Iida T."/>
            <person name="Fujita J."/>
            <person name="Nakamura S."/>
        </authorList>
    </citation>
    <scope>NUCLEOTIDE SEQUENCE [LARGE SCALE GENOMIC DNA]</scope>
    <source>
        <strain evidence="8 9">JCM 30395</strain>
    </source>
</reference>
<evidence type="ECO:0000256" key="2">
    <source>
        <dbReference type="ARBA" id="ARBA00022475"/>
    </source>
</evidence>
<keyword evidence="6" id="KW-0449">Lipoprotein</keyword>
<sequence>MLFEWHLDEGRVGCNPPYEQSEGQDILLAKYVSDVPVPEQVWNRVCEIVAEAARTLGAGNATVFKNAPDDHDVQFSSETGTVLRVASQKLRAAAPMRFHAIGELKLLDGADGTDRVRRVGNIWRAWGWYVVERDGYSKSNEFGYAPDGYRLQIESAPQPGCPPSVEASSPCSSGQIARDDIPAPAVIAAS</sequence>
<dbReference type="Pfam" id="PF16708">
    <property type="entry name" value="LppA"/>
    <property type="match status" value="1"/>
</dbReference>
<protein>
    <submittedName>
        <fullName evidence="8">Uncharacterized protein</fullName>
    </submittedName>
</protein>
<keyword evidence="9" id="KW-1185">Reference proteome</keyword>
<evidence type="ECO:0000313" key="9">
    <source>
        <dbReference type="Proteomes" id="UP000466445"/>
    </source>
</evidence>
<keyword evidence="2" id="KW-1003">Cell membrane</keyword>
<evidence type="ECO:0000256" key="4">
    <source>
        <dbReference type="ARBA" id="ARBA00023136"/>
    </source>
</evidence>
<feature type="compositionally biased region" description="Polar residues" evidence="7">
    <location>
        <begin position="166"/>
        <end position="175"/>
    </location>
</feature>
<evidence type="ECO:0000256" key="5">
    <source>
        <dbReference type="ARBA" id="ARBA00023139"/>
    </source>
</evidence>
<accession>A0A7I7SLX8</accession>
<name>A0A7I7SLX8_9MYCO</name>
<comment type="subcellular location">
    <subcellularLocation>
        <location evidence="1">Cell membrane</location>
        <topology evidence="1">Lipid-anchor</topology>
    </subcellularLocation>
</comment>
<feature type="region of interest" description="Disordered" evidence="7">
    <location>
        <begin position="157"/>
        <end position="190"/>
    </location>
</feature>
<dbReference type="Proteomes" id="UP000466445">
    <property type="component" value="Chromosome"/>
</dbReference>
<keyword evidence="3" id="KW-0732">Signal</keyword>
<proteinExistence type="predicted"/>
<evidence type="ECO:0000313" key="8">
    <source>
        <dbReference type="EMBL" id="BBY57015.1"/>
    </source>
</evidence>
<keyword evidence="4" id="KW-0472">Membrane</keyword>
<dbReference type="KEGG" id="msar:MSAR_01510"/>
<organism evidence="8 9">
    <name type="scientific">Mycolicibacterium sarraceniae</name>
    <dbReference type="NCBI Taxonomy" id="1534348"/>
    <lineage>
        <taxon>Bacteria</taxon>
        <taxon>Bacillati</taxon>
        <taxon>Actinomycetota</taxon>
        <taxon>Actinomycetes</taxon>
        <taxon>Mycobacteriales</taxon>
        <taxon>Mycobacteriaceae</taxon>
        <taxon>Mycolicibacterium</taxon>
    </lineage>
</organism>
<keyword evidence="5" id="KW-0564">Palmitate</keyword>
<dbReference type="GO" id="GO:0005886">
    <property type="term" value="C:plasma membrane"/>
    <property type="evidence" value="ECO:0007669"/>
    <property type="project" value="UniProtKB-SubCell"/>
</dbReference>
<evidence type="ECO:0000256" key="7">
    <source>
        <dbReference type="SAM" id="MobiDB-lite"/>
    </source>
</evidence>